<keyword evidence="6" id="KW-0503">Monooxygenase</keyword>
<dbReference type="Pfam" id="PF01494">
    <property type="entry name" value="FAD_binding_3"/>
    <property type="match status" value="1"/>
</dbReference>
<evidence type="ECO:0000313" key="7">
    <source>
        <dbReference type="Proteomes" id="UP001210380"/>
    </source>
</evidence>
<name>A0ABT4V7I3_9PSEU</name>
<dbReference type="Pfam" id="PF21274">
    <property type="entry name" value="Rng_hyd_C"/>
    <property type="match status" value="1"/>
</dbReference>
<evidence type="ECO:0000256" key="2">
    <source>
        <dbReference type="ARBA" id="ARBA00022630"/>
    </source>
</evidence>
<dbReference type="Gene3D" id="3.50.50.60">
    <property type="entry name" value="FAD/NAD(P)-binding domain"/>
    <property type="match status" value="1"/>
</dbReference>
<dbReference type="PANTHER" id="PTHR43004">
    <property type="entry name" value="TRK SYSTEM POTASSIUM UPTAKE PROTEIN"/>
    <property type="match status" value="1"/>
</dbReference>
<dbReference type="InterPro" id="IPR050641">
    <property type="entry name" value="RIFMO-like"/>
</dbReference>
<evidence type="ECO:0000256" key="1">
    <source>
        <dbReference type="ARBA" id="ARBA00001974"/>
    </source>
</evidence>
<evidence type="ECO:0000259" key="5">
    <source>
        <dbReference type="Pfam" id="PF01494"/>
    </source>
</evidence>
<dbReference type="InterPro" id="IPR002938">
    <property type="entry name" value="FAD-bd"/>
</dbReference>
<dbReference type="Gene3D" id="3.40.30.120">
    <property type="match status" value="1"/>
</dbReference>
<reference evidence="6 7" key="1">
    <citation type="submission" date="2022-11" db="EMBL/GenBank/DDBJ databases">
        <title>Draft genome sequence of Saccharopolyspora sp. WRP15-2 isolated from rhizosphere soils of wild rice in Thailand.</title>
        <authorList>
            <person name="Duangmal K."/>
            <person name="Kammanee S."/>
            <person name="Muangham S."/>
        </authorList>
    </citation>
    <scope>NUCLEOTIDE SEQUENCE [LARGE SCALE GENOMIC DNA]</scope>
    <source>
        <strain evidence="6 7">WRP15-2</strain>
    </source>
</reference>
<comment type="caution">
    <text evidence="6">The sequence shown here is derived from an EMBL/GenBank/DDBJ whole genome shotgun (WGS) entry which is preliminary data.</text>
</comment>
<organism evidence="6 7">
    <name type="scientific">Saccharopolyspora oryzae</name>
    <dbReference type="NCBI Taxonomy" id="2997343"/>
    <lineage>
        <taxon>Bacteria</taxon>
        <taxon>Bacillati</taxon>
        <taxon>Actinomycetota</taxon>
        <taxon>Actinomycetes</taxon>
        <taxon>Pseudonocardiales</taxon>
        <taxon>Pseudonocardiaceae</taxon>
        <taxon>Saccharopolyspora</taxon>
    </lineage>
</organism>
<dbReference type="InterPro" id="IPR036188">
    <property type="entry name" value="FAD/NAD-bd_sf"/>
</dbReference>
<dbReference type="Proteomes" id="UP001210380">
    <property type="component" value="Unassembled WGS sequence"/>
</dbReference>
<dbReference type="RefSeq" id="WP_270953047.1">
    <property type="nucleotide sequence ID" value="NZ_JAQGLA010000080.1"/>
</dbReference>
<dbReference type="PRINTS" id="PR00420">
    <property type="entry name" value="RNGMNOXGNASE"/>
</dbReference>
<gene>
    <name evidence="6" type="ORF">OU415_31215</name>
</gene>
<evidence type="ECO:0000313" key="6">
    <source>
        <dbReference type="EMBL" id="MDA3629936.1"/>
    </source>
</evidence>
<sequence>MNQHPVVIAGGGTVGLATALFLGHHGVPALVLERRPEPSNHPRALGISPRSLEFFREVGVRGGVDAVAVRSTEMWRAEARTAAEIDRPGPAPKLPFPNTASPETPHGHYPQDRLDSVLIPEARARGAAIEFDVEVTGVEQDDDGVSVALSDGRVVRTDYLVGADGARSAVRRLLGISTTGPGEIGDTTVNILFQADLVGHFGSMPTMTQISHPDASGVLLAVGEQRWVLHVTSPDGENFSEERSAAAVRTAIGADVPVEIVSALTWRATARMADEFRSGRAFLVGDAARTISPLGAFGLNSGLADAHNLAWKLALVLAGKASDRLLDSYHEERHAVSELVTQQALLRWENPRLHWDPAAVAERAAAGAWNAPLVTMGYRYDSSAIIDPVVTPPSTEDLLASFDGAPGSRLPHRWLDETTSTLDLNESRFAVFTGPDGEPWGEAAQRVAASSGLELRTAQLDSEWARSVGLDDGGALLVRPDGFIAWRTDQAADDAVLDKVLAAVTGR</sequence>
<dbReference type="SUPFAM" id="SSF51905">
    <property type="entry name" value="FAD/NAD(P)-binding domain"/>
    <property type="match status" value="1"/>
</dbReference>
<protein>
    <submittedName>
        <fullName evidence="6">FAD-dependent monooxygenase</fullName>
    </submittedName>
</protein>
<keyword evidence="3" id="KW-0274">FAD</keyword>
<accession>A0ABT4V7I3</accession>
<feature type="region of interest" description="Disordered" evidence="4">
    <location>
        <begin position="81"/>
        <end position="112"/>
    </location>
</feature>
<feature type="domain" description="FAD-binding" evidence="5">
    <location>
        <begin position="5"/>
        <end position="344"/>
    </location>
</feature>
<keyword evidence="7" id="KW-1185">Reference proteome</keyword>
<keyword evidence="6" id="KW-0560">Oxidoreductase</keyword>
<dbReference type="PANTHER" id="PTHR43004:SF19">
    <property type="entry name" value="BINDING MONOOXYGENASE, PUTATIVE (JCVI)-RELATED"/>
    <property type="match status" value="1"/>
</dbReference>
<proteinExistence type="predicted"/>
<dbReference type="Gene3D" id="3.30.9.10">
    <property type="entry name" value="D-Amino Acid Oxidase, subunit A, domain 2"/>
    <property type="match status" value="1"/>
</dbReference>
<dbReference type="EMBL" id="JAQGLA010000080">
    <property type="protein sequence ID" value="MDA3629936.1"/>
    <property type="molecule type" value="Genomic_DNA"/>
</dbReference>
<comment type="cofactor">
    <cofactor evidence="1">
        <name>FAD</name>
        <dbReference type="ChEBI" id="CHEBI:57692"/>
    </cofactor>
</comment>
<evidence type="ECO:0000256" key="4">
    <source>
        <dbReference type="SAM" id="MobiDB-lite"/>
    </source>
</evidence>
<evidence type="ECO:0000256" key="3">
    <source>
        <dbReference type="ARBA" id="ARBA00022827"/>
    </source>
</evidence>
<keyword evidence="2" id="KW-0285">Flavoprotein</keyword>
<dbReference type="GO" id="GO:0004497">
    <property type="term" value="F:monooxygenase activity"/>
    <property type="evidence" value="ECO:0007669"/>
    <property type="project" value="UniProtKB-KW"/>
</dbReference>